<dbReference type="AlphaFoldDB" id="A0A381WQ64"/>
<dbReference type="InterPro" id="IPR051453">
    <property type="entry name" value="MBL_Glyoxalase_II"/>
</dbReference>
<dbReference type="SUPFAM" id="SSF56281">
    <property type="entry name" value="Metallo-hydrolase/oxidoreductase"/>
    <property type="match status" value="1"/>
</dbReference>
<dbReference type="GO" id="GO:0046872">
    <property type="term" value="F:metal ion binding"/>
    <property type="evidence" value="ECO:0007669"/>
    <property type="project" value="UniProtKB-KW"/>
</dbReference>
<dbReference type="Gene3D" id="1.10.260.40">
    <property type="entry name" value="lambda repressor-like DNA-binding domains"/>
    <property type="match status" value="1"/>
</dbReference>
<dbReference type="CDD" id="cd06262">
    <property type="entry name" value="metallo-hydrolase-like_MBL-fold"/>
    <property type="match status" value="1"/>
</dbReference>
<keyword evidence="4" id="KW-0862">Zinc</keyword>
<dbReference type="InterPro" id="IPR001279">
    <property type="entry name" value="Metallo-B-lactamas"/>
</dbReference>
<dbReference type="InterPro" id="IPR010982">
    <property type="entry name" value="Lambda_DNA-bd_dom_sf"/>
</dbReference>
<reference evidence="6" key="1">
    <citation type="submission" date="2018-05" db="EMBL/GenBank/DDBJ databases">
        <authorList>
            <person name="Lanie J.A."/>
            <person name="Ng W.-L."/>
            <person name="Kazmierczak K.M."/>
            <person name="Andrzejewski T.M."/>
            <person name="Davidsen T.M."/>
            <person name="Wayne K.J."/>
            <person name="Tettelin H."/>
            <person name="Glass J.I."/>
            <person name="Rusch D."/>
            <person name="Podicherti R."/>
            <person name="Tsui H.-C.T."/>
            <person name="Winkler M.E."/>
        </authorList>
    </citation>
    <scope>NUCLEOTIDE SEQUENCE</scope>
</reference>
<dbReference type="CDD" id="cd00093">
    <property type="entry name" value="HTH_XRE"/>
    <property type="match status" value="1"/>
</dbReference>
<protein>
    <recommendedName>
        <fullName evidence="5">HTH cro/C1-type domain-containing protein</fullName>
    </recommendedName>
</protein>
<dbReference type="PROSITE" id="PS50943">
    <property type="entry name" value="HTH_CROC1"/>
    <property type="match status" value="1"/>
</dbReference>
<dbReference type="Gene3D" id="3.60.15.10">
    <property type="entry name" value="Ribonuclease Z/Hydroxyacylglutathione hydrolase-like"/>
    <property type="match status" value="1"/>
</dbReference>
<dbReference type="Pfam" id="PF00753">
    <property type="entry name" value="Lactamase_B"/>
    <property type="match status" value="1"/>
</dbReference>
<dbReference type="InterPro" id="IPR001387">
    <property type="entry name" value="Cro/C1-type_HTH"/>
</dbReference>
<evidence type="ECO:0000256" key="4">
    <source>
        <dbReference type="ARBA" id="ARBA00022833"/>
    </source>
</evidence>
<evidence type="ECO:0000256" key="1">
    <source>
        <dbReference type="ARBA" id="ARBA00001947"/>
    </source>
</evidence>
<dbReference type="PANTHER" id="PTHR46233">
    <property type="entry name" value="HYDROXYACYLGLUTATHIONE HYDROLASE GLOC"/>
    <property type="match status" value="1"/>
</dbReference>
<name>A0A381WQ64_9ZZZZ</name>
<dbReference type="Pfam" id="PF01381">
    <property type="entry name" value="HTH_3"/>
    <property type="match status" value="1"/>
</dbReference>
<sequence length="281" mass="30946">MTIKLEDELGDVLEKARDGKDWSQTDLARTAQVSPDVIAQIENYETVPDDNTIINLARVLDLHPPSLIDLARGNWVPLPPTPDPEKFEVVCLNLLVGSYPVKCYLLICRETRSSAVIDTGGNPDAVIKKATELGLKPEKILLTHAHFDHAGGLEKLDKAFACPVWIDKKEPKPSGSRSYKYIADGEILKLGKINIEILFTPGHTPGGVSYKVGDTVFSGDSIFAGSMGRANSSWPRLFESITQKLLTLPDKTRLFPGHGPATTVREEKMHNPFFFGKAISR</sequence>
<dbReference type="SMART" id="SM00530">
    <property type="entry name" value="HTH_XRE"/>
    <property type="match status" value="1"/>
</dbReference>
<dbReference type="PANTHER" id="PTHR46233:SF3">
    <property type="entry name" value="HYDROXYACYLGLUTATHIONE HYDROLASE GLOC"/>
    <property type="match status" value="1"/>
</dbReference>
<dbReference type="EMBL" id="UINC01012520">
    <property type="protein sequence ID" value="SVA54635.1"/>
    <property type="molecule type" value="Genomic_DNA"/>
</dbReference>
<keyword evidence="2" id="KW-0479">Metal-binding</keyword>
<evidence type="ECO:0000256" key="3">
    <source>
        <dbReference type="ARBA" id="ARBA00022801"/>
    </source>
</evidence>
<comment type="cofactor">
    <cofactor evidence="1">
        <name>Zn(2+)</name>
        <dbReference type="ChEBI" id="CHEBI:29105"/>
    </cofactor>
</comment>
<dbReference type="GO" id="GO:0016787">
    <property type="term" value="F:hydrolase activity"/>
    <property type="evidence" value="ECO:0007669"/>
    <property type="project" value="UniProtKB-KW"/>
</dbReference>
<keyword evidence="3" id="KW-0378">Hydrolase</keyword>
<accession>A0A381WQ64</accession>
<feature type="domain" description="HTH cro/C1-type" evidence="5">
    <location>
        <begin position="13"/>
        <end position="67"/>
    </location>
</feature>
<proteinExistence type="predicted"/>
<organism evidence="6">
    <name type="scientific">marine metagenome</name>
    <dbReference type="NCBI Taxonomy" id="408172"/>
    <lineage>
        <taxon>unclassified sequences</taxon>
        <taxon>metagenomes</taxon>
        <taxon>ecological metagenomes</taxon>
    </lineage>
</organism>
<evidence type="ECO:0000259" key="5">
    <source>
        <dbReference type="PROSITE" id="PS50943"/>
    </source>
</evidence>
<evidence type="ECO:0000256" key="2">
    <source>
        <dbReference type="ARBA" id="ARBA00022723"/>
    </source>
</evidence>
<gene>
    <name evidence="6" type="ORF">METZ01_LOCUS107489</name>
</gene>
<dbReference type="SUPFAM" id="SSF47413">
    <property type="entry name" value="lambda repressor-like DNA-binding domains"/>
    <property type="match status" value="1"/>
</dbReference>
<dbReference type="GO" id="GO:0003677">
    <property type="term" value="F:DNA binding"/>
    <property type="evidence" value="ECO:0007669"/>
    <property type="project" value="InterPro"/>
</dbReference>
<dbReference type="SMART" id="SM00849">
    <property type="entry name" value="Lactamase_B"/>
    <property type="match status" value="1"/>
</dbReference>
<evidence type="ECO:0000313" key="6">
    <source>
        <dbReference type="EMBL" id="SVA54635.1"/>
    </source>
</evidence>
<dbReference type="InterPro" id="IPR036866">
    <property type="entry name" value="RibonucZ/Hydroxyglut_hydro"/>
</dbReference>